<sequence>MDFERLNGDIKEMRRRNRGLALTVGLLAAAHVLALVVILNLLGTVRTVVVPPSINKSFWVSRDKASGEYLEQMGAFIAWLVLDVTPASIDWKKDILLGYVEPDQHGELKTRQELEAARLKRINASTFFMPQQLVPSEDTQTVVVRGRLRTLVNGLETANDAKAYEVGFAYSGGRMHLKTFKEVTHAAP</sequence>
<keyword evidence="1" id="KW-0472">Membrane</keyword>
<dbReference type="Proteomes" id="UP000037660">
    <property type="component" value="Unassembled WGS sequence"/>
</dbReference>
<organism evidence="2 3">
    <name type="scientific">Piscinibacter sakaiensis</name>
    <name type="common">Ideonella sakaiensis</name>
    <dbReference type="NCBI Taxonomy" id="1547922"/>
    <lineage>
        <taxon>Bacteria</taxon>
        <taxon>Pseudomonadati</taxon>
        <taxon>Pseudomonadota</taxon>
        <taxon>Betaproteobacteria</taxon>
        <taxon>Burkholderiales</taxon>
        <taxon>Sphaerotilaceae</taxon>
        <taxon>Piscinibacter</taxon>
    </lineage>
</organism>
<dbReference type="STRING" id="1547922.ISF6_0244"/>
<dbReference type="OrthoDB" id="5362036at2"/>
<dbReference type="InterPro" id="IPR007973">
    <property type="entry name" value="Pilus_assembly_TraE"/>
</dbReference>
<dbReference type="EMBL" id="BBYR01000105">
    <property type="protein sequence ID" value="GAP38931.1"/>
    <property type="molecule type" value="Genomic_DNA"/>
</dbReference>
<proteinExistence type="predicted"/>
<keyword evidence="1" id="KW-0812">Transmembrane</keyword>
<feature type="transmembrane region" description="Helical" evidence="1">
    <location>
        <begin position="20"/>
        <end position="42"/>
    </location>
</feature>
<keyword evidence="3" id="KW-1185">Reference proteome</keyword>
<protein>
    <submittedName>
        <fullName evidence="2">IncF plasmid conjugative transfer pilus assembly protein TraE</fullName>
    </submittedName>
</protein>
<comment type="caution">
    <text evidence="2">The sequence shown here is derived from an EMBL/GenBank/DDBJ whole genome shotgun (WGS) entry which is preliminary data.</text>
</comment>
<keyword evidence="1" id="KW-1133">Transmembrane helix</keyword>
<dbReference type="RefSeq" id="WP_054022762.1">
    <property type="nucleotide sequence ID" value="NZ_BBYR01000105.1"/>
</dbReference>
<evidence type="ECO:0000313" key="2">
    <source>
        <dbReference type="EMBL" id="GAP38931.1"/>
    </source>
</evidence>
<accession>A0A0K8P8H0</accession>
<dbReference type="AlphaFoldDB" id="A0A0K8P8H0"/>
<evidence type="ECO:0000256" key="1">
    <source>
        <dbReference type="SAM" id="Phobius"/>
    </source>
</evidence>
<dbReference type="Pfam" id="PF05309">
    <property type="entry name" value="TraE"/>
    <property type="match status" value="1"/>
</dbReference>
<dbReference type="NCBIfam" id="TIGR02761">
    <property type="entry name" value="TraE_TIGR"/>
    <property type="match status" value="1"/>
</dbReference>
<evidence type="ECO:0000313" key="3">
    <source>
        <dbReference type="Proteomes" id="UP000037660"/>
    </source>
</evidence>
<reference evidence="3" key="1">
    <citation type="submission" date="2015-07" db="EMBL/GenBank/DDBJ databases">
        <title>Discovery of a poly(ethylene terephthalate assimilation.</title>
        <authorList>
            <person name="Yoshida S."/>
            <person name="Hiraga K."/>
            <person name="Takehana T."/>
            <person name="Taniguchi I."/>
            <person name="Yamaji H."/>
            <person name="Maeda Y."/>
            <person name="Toyohara K."/>
            <person name="Miyamoto K."/>
            <person name="Kimura Y."/>
            <person name="Oda K."/>
        </authorList>
    </citation>
    <scope>NUCLEOTIDE SEQUENCE [LARGE SCALE GENOMIC DNA]</scope>
    <source>
        <strain evidence="3">NBRC 110686 / TISTR 2288 / 201-F6</strain>
    </source>
</reference>
<reference evidence="2 3" key="2">
    <citation type="journal article" date="2016" name="Science">
        <title>A bacterium that degrades and assimilates poly(ethylene terephthalate).</title>
        <authorList>
            <person name="Yoshida S."/>
            <person name="Hiraga K."/>
            <person name="Takehana T."/>
            <person name="Taniguchi I."/>
            <person name="Yamaji H."/>
            <person name="Maeda Y."/>
            <person name="Toyohara K."/>
            <person name="Miyamoto K."/>
            <person name="Kimura Y."/>
            <person name="Oda K."/>
        </authorList>
    </citation>
    <scope>NUCLEOTIDE SEQUENCE [LARGE SCALE GENOMIC DNA]</scope>
    <source>
        <strain evidence="3">NBRC 110686 / TISTR 2288 / 201-F6</strain>
    </source>
</reference>
<gene>
    <name evidence="2" type="ORF">ISF6_0244</name>
</gene>
<name>A0A0K8P8H0_PISS1</name>